<evidence type="ECO:0000313" key="3">
    <source>
        <dbReference type="Proteomes" id="UP001251849"/>
    </source>
</evidence>
<evidence type="ECO:0008006" key="4">
    <source>
        <dbReference type="Google" id="ProtNLM"/>
    </source>
</evidence>
<comment type="caution">
    <text evidence="2">The sequence shown here is derived from an EMBL/GenBank/DDBJ whole genome shotgun (WGS) entry which is preliminary data.</text>
</comment>
<dbReference type="RefSeq" id="WP_311861883.1">
    <property type="nucleotide sequence ID" value="NZ_JAUZVV010000002.1"/>
</dbReference>
<sequence>MRRPHLLAVLAPVLVAGSLFLAGCATGSSPAASPGGDDPSPAVTAACPVQPHADLPPECAPYDPDAAMEANEAYRDRFPLTDDQEDAAAPVVDRVRTGLEELRGAGGFTEAEVADLLVAEGLAGVQSRTGAGDVLFGAMTPAGACVHGALEAERVTVEVGGIIQDGGCLPAQ</sequence>
<dbReference type="Proteomes" id="UP001251849">
    <property type="component" value="Unassembled WGS sequence"/>
</dbReference>
<reference evidence="2 3" key="1">
    <citation type="submission" date="2023-08" db="EMBL/GenBank/DDBJ databases">
        <title>Microbacterium aquilitoris sp. nov. and Microbacterium gwkjibeachense sp. nov., isolated from beach.</title>
        <authorList>
            <person name="Lee S.D."/>
            <person name="Yang H."/>
            <person name="Kim I."/>
        </authorList>
    </citation>
    <scope>NUCLEOTIDE SEQUENCE [LARGE SCALE GENOMIC DNA]</scope>
    <source>
        <strain evidence="2 3">KSW4-11</strain>
    </source>
</reference>
<accession>A0ABU3GBP3</accession>
<gene>
    <name evidence="2" type="ORF">Q9S71_08810</name>
</gene>
<feature type="chain" id="PRO_5046471797" description="Lipoprotein" evidence="1">
    <location>
        <begin position="22"/>
        <end position="172"/>
    </location>
</feature>
<evidence type="ECO:0000256" key="1">
    <source>
        <dbReference type="SAM" id="SignalP"/>
    </source>
</evidence>
<protein>
    <recommendedName>
        <fullName evidence="4">Lipoprotein</fullName>
    </recommendedName>
</protein>
<keyword evidence="1" id="KW-0732">Signal</keyword>
<dbReference type="EMBL" id="JAUZVV010000002">
    <property type="protein sequence ID" value="MDT3316925.1"/>
    <property type="molecule type" value="Genomic_DNA"/>
</dbReference>
<keyword evidence="3" id="KW-1185">Reference proteome</keyword>
<dbReference type="PROSITE" id="PS51257">
    <property type="entry name" value="PROKAR_LIPOPROTEIN"/>
    <property type="match status" value="1"/>
</dbReference>
<organism evidence="2 3">
    <name type="scientific">Microbacterium gawkjiense</name>
    <dbReference type="NCBI Taxonomy" id="3067309"/>
    <lineage>
        <taxon>Bacteria</taxon>
        <taxon>Bacillati</taxon>
        <taxon>Actinomycetota</taxon>
        <taxon>Actinomycetes</taxon>
        <taxon>Micrococcales</taxon>
        <taxon>Microbacteriaceae</taxon>
        <taxon>Microbacterium</taxon>
    </lineage>
</organism>
<proteinExistence type="predicted"/>
<evidence type="ECO:0000313" key="2">
    <source>
        <dbReference type="EMBL" id="MDT3316925.1"/>
    </source>
</evidence>
<name>A0ABU3GBP3_9MICO</name>
<feature type="signal peptide" evidence="1">
    <location>
        <begin position="1"/>
        <end position="21"/>
    </location>
</feature>